<accession>A0ABD2Y5C3</accession>
<dbReference type="Proteomes" id="UP001630127">
    <property type="component" value="Unassembled WGS sequence"/>
</dbReference>
<proteinExistence type="predicted"/>
<name>A0ABD2Y5C3_9GENT</name>
<evidence type="ECO:0000313" key="1">
    <source>
        <dbReference type="EMBL" id="KAL3502693.1"/>
    </source>
</evidence>
<keyword evidence="2" id="KW-1185">Reference proteome</keyword>
<sequence length="156" mass="17446">MAIIDSEALIQGVPSSTIPLEQLAQYFDDHEQRVDLVDDTLEEMEVSVTGPSKFDIFSNVVHTSLNANLTQNLDYGGNDVANSQAMIQIENTIMTRRTPSIQTTLLKLPLKTFKPPTWPLPSTVSEFYSEEVSQTVNESMYPCYGGILSSRFQRLP</sequence>
<gene>
    <name evidence="1" type="ORF">ACH5RR_037142</name>
</gene>
<dbReference type="EMBL" id="JBJUIK010000015">
    <property type="protein sequence ID" value="KAL3502693.1"/>
    <property type="molecule type" value="Genomic_DNA"/>
</dbReference>
<evidence type="ECO:0000313" key="2">
    <source>
        <dbReference type="Proteomes" id="UP001630127"/>
    </source>
</evidence>
<organism evidence="1 2">
    <name type="scientific">Cinchona calisaya</name>
    <dbReference type="NCBI Taxonomy" id="153742"/>
    <lineage>
        <taxon>Eukaryota</taxon>
        <taxon>Viridiplantae</taxon>
        <taxon>Streptophyta</taxon>
        <taxon>Embryophyta</taxon>
        <taxon>Tracheophyta</taxon>
        <taxon>Spermatophyta</taxon>
        <taxon>Magnoliopsida</taxon>
        <taxon>eudicotyledons</taxon>
        <taxon>Gunneridae</taxon>
        <taxon>Pentapetalae</taxon>
        <taxon>asterids</taxon>
        <taxon>lamiids</taxon>
        <taxon>Gentianales</taxon>
        <taxon>Rubiaceae</taxon>
        <taxon>Cinchonoideae</taxon>
        <taxon>Cinchoneae</taxon>
        <taxon>Cinchona</taxon>
    </lineage>
</organism>
<dbReference type="AlphaFoldDB" id="A0ABD2Y5C3"/>
<reference evidence="1 2" key="1">
    <citation type="submission" date="2024-11" db="EMBL/GenBank/DDBJ databases">
        <title>A near-complete genome assembly of Cinchona calisaya.</title>
        <authorList>
            <person name="Lian D.C."/>
            <person name="Zhao X.W."/>
            <person name="Wei L."/>
        </authorList>
    </citation>
    <scope>NUCLEOTIDE SEQUENCE [LARGE SCALE GENOMIC DNA]</scope>
    <source>
        <tissue evidence="1">Nenye</tissue>
    </source>
</reference>
<comment type="caution">
    <text evidence="1">The sequence shown here is derived from an EMBL/GenBank/DDBJ whole genome shotgun (WGS) entry which is preliminary data.</text>
</comment>
<protein>
    <submittedName>
        <fullName evidence="1">Uncharacterized protein</fullName>
    </submittedName>
</protein>